<feature type="region of interest" description="Disordered" evidence="1">
    <location>
        <begin position="65"/>
        <end position="87"/>
    </location>
</feature>
<keyword evidence="3" id="KW-1185">Reference proteome</keyword>
<evidence type="ECO:0000313" key="3">
    <source>
        <dbReference type="Proteomes" id="UP000807353"/>
    </source>
</evidence>
<feature type="region of interest" description="Disordered" evidence="1">
    <location>
        <begin position="1"/>
        <end position="42"/>
    </location>
</feature>
<reference evidence="2" key="1">
    <citation type="submission" date="2020-11" db="EMBL/GenBank/DDBJ databases">
        <authorList>
            <consortium name="DOE Joint Genome Institute"/>
            <person name="Ahrendt S."/>
            <person name="Riley R."/>
            <person name="Andreopoulos W."/>
            <person name="Labutti K."/>
            <person name="Pangilinan J."/>
            <person name="Ruiz-Duenas F.J."/>
            <person name="Barrasa J.M."/>
            <person name="Sanchez-Garcia M."/>
            <person name="Camarero S."/>
            <person name="Miyauchi S."/>
            <person name="Serrano A."/>
            <person name="Linde D."/>
            <person name="Babiker R."/>
            <person name="Drula E."/>
            <person name="Ayuso-Fernandez I."/>
            <person name="Pacheco R."/>
            <person name="Padilla G."/>
            <person name="Ferreira P."/>
            <person name="Barriuso J."/>
            <person name="Kellner H."/>
            <person name="Castanera R."/>
            <person name="Alfaro M."/>
            <person name="Ramirez L."/>
            <person name="Pisabarro A.G."/>
            <person name="Kuo A."/>
            <person name="Tritt A."/>
            <person name="Lipzen A."/>
            <person name="He G."/>
            <person name="Yan M."/>
            <person name="Ng V."/>
            <person name="Cullen D."/>
            <person name="Martin F."/>
            <person name="Rosso M.-N."/>
            <person name="Henrissat B."/>
            <person name="Hibbett D."/>
            <person name="Martinez A.T."/>
            <person name="Grigoriev I.V."/>
        </authorList>
    </citation>
    <scope>NUCLEOTIDE SEQUENCE</scope>
    <source>
        <strain evidence="2">CBS 247.69</strain>
    </source>
</reference>
<evidence type="ECO:0000313" key="2">
    <source>
        <dbReference type="EMBL" id="KAF9457951.1"/>
    </source>
</evidence>
<feature type="compositionally biased region" description="Basic and acidic residues" evidence="1">
    <location>
        <begin position="1"/>
        <end position="11"/>
    </location>
</feature>
<feature type="compositionally biased region" description="Basic and acidic residues" evidence="1">
    <location>
        <begin position="24"/>
        <end position="42"/>
    </location>
</feature>
<proteinExistence type="predicted"/>
<dbReference type="AlphaFoldDB" id="A0A9P5XYG8"/>
<accession>A0A9P5XYG8</accession>
<comment type="caution">
    <text evidence="2">The sequence shown here is derived from an EMBL/GenBank/DDBJ whole genome shotgun (WGS) entry which is preliminary data.</text>
</comment>
<dbReference type="Proteomes" id="UP000807353">
    <property type="component" value="Unassembled WGS sequence"/>
</dbReference>
<evidence type="ECO:0000256" key="1">
    <source>
        <dbReference type="SAM" id="MobiDB-lite"/>
    </source>
</evidence>
<organism evidence="2 3">
    <name type="scientific">Collybia nuda</name>
    <dbReference type="NCBI Taxonomy" id="64659"/>
    <lineage>
        <taxon>Eukaryota</taxon>
        <taxon>Fungi</taxon>
        <taxon>Dikarya</taxon>
        <taxon>Basidiomycota</taxon>
        <taxon>Agaricomycotina</taxon>
        <taxon>Agaricomycetes</taxon>
        <taxon>Agaricomycetidae</taxon>
        <taxon>Agaricales</taxon>
        <taxon>Tricholomatineae</taxon>
        <taxon>Clitocybaceae</taxon>
        <taxon>Collybia</taxon>
    </lineage>
</organism>
<gene>
    <name evidence="2" type="ORF">BDZ94DRAFT_1271801</name>
</gene>
<sequence>MGESLGREPEPACKSQGVLTRLSADPKRTLSKLKEGRKRESAEKAYSILVVSYVRCRWIRITENPQSRTKMGPSLPIPPIQSLPPKERSHNFTNTKLRSGDQIQVCQNVIAGPAGHAGDADIGRRERTPRTSDFRVMARNNTILAAFCG</sequence>
<dbReference type="EMBL" id="MU150353">
    <property type="protein sequence ID" value="KAF9457951.1"/>
    <property type="molecule type" value="Genomic_DNA"/>
</dbReference>
<protein>
    <submittedName>
        <fullName evidence="2">Uncharacterized protein</fullName>
    </submittedName>
</protein>
<name>A0A9P5XYG8_9AGAR</name>